<dbReference type="PANTHER" id="PTHR43289:SF34">
    <property type="entry name" value="SERINE_THREONINE-PROTEIN KINASE YBDM-RELATED"/>
    <property type="match status" value="1"/>
</dbReference>
<comment type="caution">
    <text evidence="7">The sequence shown here is derived from an EMBL/GenBank/DDBJ whole genome shotgun (WGS) entry which is preliminary data.</text>
</comment>
<evidence type="ECO:0000313" key="8">
    <source>
        <dbReference type="Proteomes" id="UP001597058"/>
    </source>
</evidence>
<keyword evidence="8" id="KW-1185">Reference proteome</keyword>
<keyword evidence="4" id="KW-0067">ATP-binding</keyword>
<evidence type="ECO:0000256" key="3">
    <source>
        <dbReference type="ARBA" id="ARBA00022777"/>
    </source>
</evidence>
<organism evidence="7 8">
    <name type="scientific">Streptomyces kaempferi</name>
    <dbReference type="NCBI Taxonomy" id="333725"/>
    <lineage>
        <taxon>Bacteria</taxon>
        <taxon>Bacillati</taxon>
        <taxon>Actinomycetota</taxon>
        <taxon>Actinomycetes</taxon>
        <taxon>Kitasatosporales</taxon>
        <taxon>Streptomycetaceae</taxon>
        <taxon>Streptomyces</taxon>
    </lineage>
</organism>
<dbReference type="InterPro" id="IPR008271">
    <property type="entry name" value="Ser/Thr_kinase_AS"/>
</dbReference>
<feature type="compositionally biased region" description="Basic and acidic residues" evidence="5">
    <location>
        <begin position="225"/>
        <end position="248"/>
    </location>
</feature>
<dbReference type="EMBL" id="JBHTMM010000026">
    <property type="protein sequence ID" value="MFD1308369.1"/>
    <property type="molecule type" value="Genomic_DNA"/>
</dbReference>
<evidence type="ECO:0000256" key="5">
    <source>
        <dbReference type="SAM" id="MobiDB-lite"/>
    </source>
</evidence>
<dbReference type="SUPFAM" id="SSF56112">
    <property type="entry name" value="Protein kinase-like (PK-like)"/>
    <property type="match status" value="1"/>
</dbReference>
<dbReference type="GO" id="GO:0016301">
    <property type="term" value="F:kinase activity"/>
    <property type="evidence" value="ECO:0007669"/>
    <property type="project" value="UniProtKB-KW"/>
</dbReference>
<dbReference type="InterPro" id="IPR000719">
    <property type="entry name" value="Prot_kinase_dom"/>
</dbReference>
<keyword evidence="2" id="KW-0547">Nucleotide-binding</keyword>
<gene>
    <name evidence="7" type="ORF">ACFQ5X_21245</name>
</gene>
<dbReference type="Pfam" id="PF00069">
    <property type="entry name" value="Pkinase"/>
    <property type="match status" value="1"/>
</dbReference>
<evidence type="ECO:0000259" key="6">
    <source>
        <dbReference type="PROSITE" id="PS50011"/>
    </source>
</evidence>
<evidence type="ECO:0000256" key="2">
    <source>
        <dbReference type="ARBA" id="ARBA00022741"/>
    </source>
</evidence>
<keyword evidence="3 7" id="KW-0418">Kinase</keyword>
<dbReference type="RefSeq" id="WP_381236208.1">
    <property type="nucleotide sequence ID" value="NZ_JBHSKH010000026.1"/>
</dbReference>
<dbReference type="Proteomes" id="UP001597058">
    <property type="component" value="Unassembled WGS sequence"/>
</dbReference>
<feature type="region of interest" description="Disordered" evidence="5">
    <location>
        <begin position="225"/>
        <end position="250"/>
    </location>
</feature>
<proteinExistence type="predicted"/>
<evidence type="ECO:0000256" key="1">
    <source>
        <dbReference type="ARBA" id="ARBA00022679"/>
    </source>
</evidence>
<dbReference type="PROSITE" id="PS00108">
    <property type="entry name" value="PROTEIN_KINASE_ST"/>
    <property type="match status" value="1"/>
</dbReference>
<name>A0ABW3XFJ1_9ACTN</name>
<protein>
    <submittedName>
        <fullName evidence="7">Protein kinase</fullName>
    </submittedName>
</protein>
<accession>A0ABW3XFJ1</accession>
<feature type="domain" description="Protein kinase" evidence="6">
    <location>
        <begin position="11"/>
        <end position="284"/>
    </location>
</feature>
<dbReference type="Gene3D" id="3.30.200.20">
    <property type="entry name" value="Phosphorylase Kinase, domain 1"/>
    <property type="match status" value="1"/>
</dbReference>
<dbReference type="InterPro" id="IPR011009">
    <property type="entry name" value="Kinase-like_dom_sf"/>
</dbReference>
<dbReference type="PROSITE" id="PS50011">
    <property type="entry name" value="PROTEIN_KINASE_DOM"/>
    <property type="match status" value="1"/>
</dbReference>
<dbReference type="PANTHER" id="PTHR43289">
    <property type="entry name" value="MITOGEN-ACTIVATED PROTEIN KINASE KINASE KINASE 20-RELATED"/>
    <property type="match status" value="1"/>
</dbReference>
<reference evidence="8" key="1">
    <citation type="journal article" date="2019" name="Int. J. Syst. Evol. Microbiol.">
        <title>The Global Catalogue of Microorganisms (GCM) 10K type strain sequencing project: providing services to taxonomists for standard genome sequencing and annotation.</title>
        <authorList>
            <consortium name="The Broad Institute Genomics Platform"/>
            <consortium name="The Broad Institute Genome Sequencing Center for Infectious Disease"/>
            <person name="Wu L."/>
            <person name="Ma J."/>
        </authorList>
    </citation>
    <scope>NUCLEOTIDE SEQUENCE [LARGE SCALE GENOMIC DNA]</scope>
    <source>
        <strain evidence="8">CGMCC 4.7020</strain>
    </source>
</reference>
<dbReference type="Gene3D" id="1.10.510.10">
    <property type="entry name" value="Transferase(Phosphotransferase) domain 1"/>
    <property type="match status" value="1"/>
</dbReference>
<dbReference type="SMART" id="SM00220">
    <property type="entry name" value="S_TKc"/>
    <property type="match status" value="1"/>
</dbReference>
<evidence type="ECO:0000313" key="7">
    <source>
        <dbReference type="EMBL" id="MFD1308369.1"/>
    </source>
</evidence>
<dbReference type="CDD" id="cd14014">
    <property type="entry name" value="STKc_PknB_like"/>
    <property type="match status" value="1"/>
</dbReference>
<keyword evidence="1" id="KW-0808">Transferase</keyword>
<sequence length="497" mass="53502">METGEVLDGRFRIEEAFDQGGMGSIWTATETATGRLVAVKVLRLDSYTQGRFSPAERVRRRVELMKRFEREGAILEELDHPAIPRLLHRGYHHEEPYLVMEYVDGVSLRELLDLRRPFPFGAAVAIAVQIADALGHAHTNGVVHRDLKPGNVVIAAADGAVKLLDFGIAHLTDPDATRYTALGATPGSAGYMAPEQLRGRQDISAAVDLYALGSVLFELLTGEKPFEDRPDRNKDAQHLEDPPPRVRDINVGIPEDLDELVWDLLGKTPADRPAGVGEVLAALVGHLPAPGDPGPDPELHPDPTARYRLRGGPIAEDAGRVRPRSSLRGRSRRASWPGRGEFADRIALARAELDSRGPAAECEQLASVLARAVSAWGPGEPAVVDAQLVCADAARLDGDTGRARRLYEEVVAALGGSADPRLAALVLEARIGLAECKAPEGDLRGALADWHEAASETLRLASPPARLVARCREVALELGERGFGAEVSSLDGRLAAL</sequence>
<evidence type="ECO:0000256" key="4">
    <source>
        <dbReference type="ARBA" id="ARBA00022840"/>
    </source>
</evidence>